<dbReference type="Proteomes" id="UP001295740">
    <property type="component" value="Unassembled WGS sequence"/>
</dbReference>
<evidence type="ECO:0000313" key="3">
    <source>
        <dbReference type="EMBL" id="CAJ2501953.1"/>
    </source>
</evidence>
<keyword evidence="2" id="KW-0812">Transmembrane</keyword>
<gene>
    <name evidence="3" type="ORF">KHLLAP_LOCUS2421</name>
</gene>
<dbReference type="EMBL" id="CAUWAG010000003">
    <property type="protein sequence ID" value="CAJ2501953.1"/>
    <property type="molecule type" value="Genomic_DNA"/>
</dbReference>
<evidence type="ECO:0000313" key="4">
    <source>
        <dbReference type="Proteomes" id="UP001295740"/>
    </source>
</evidence>
<comment type="caution">
    <text evidence="3">The sequence shown here is derived from an EMBL/GenBank/DDBJ whole genome shotgun (WGS) entry which is preliminary data.</text>
</comment>
<keyword evidence="4" id="KW-1185">Reference proteome</keyword>
<accession>A0AAI8V6M3</accession>
<organism evidence="3 4">
    <name type="scientific">Anthostomella pinea</name>
    <dbReference type="NCBI Taxonomy" id="933095"/>
    <lineage>
        <taxon>Eukaryota</taxon>
        <taxon>Fungi</taxon>
        <taxon>Dikarya</taxon>
        <taxon>Ascomycota</taxon>
        <taxon>Pezizomycotina</taxon>
        <taxon>Sordariomycetes</taxon>
        <taxon>Xylariomycetidae</taxon>
        <taxon>Xylariales</taxon>
        <taxon>Xylariaceae</taxon>
        <taxon>Anthostomella</taxon>
    </lineage>
</organism>
<name>A0AAI8V6M3_9PEZI</name>
<dbReference type="AlphaFoldDB" id="A0AAI8V6M3"/>
<keyword evidence="2" id="KW-1133">Transmembrane helix</keyword>
<sequence length="511" mass="55306">MRDPLFSYNLSRAYPVRWFTPVVLVGGIIATVLVSVLSVATSGYQLNSVPSSNPNNTESGRAWFGSSLNSITGGMQPACASTTIPLNTVLYTNNTGLAYTLQGITLRQQDGTTASQGSLLYHNNMLQNCTISSIVIDFESLQRSALALAIQQQGADLTAYIQCLVETPQGIITVDLTTTWADINSGPGPSEATFVNRDPKMQASLYWAYSLLKMYWIQLTNNMFENNNEAYGFYKGYVKLTHSTRPASTAADVESLDFFDAECWFMPFNGTGMVTDIAFCENAPRAISTLANGTVSDYSKTSPMPMIWIPADSLAKSFYYAILSDLGQTVSPNLLTDTGLLKYFTNNFTGISATFGTISWENAVIGAQDGVATSPYSDDSAGALRVGNSTLATNYICQVPQLKPTGSLIVAVLVADLVLLQAIWKIFKLIVDPVLLKRNPEMRYCEGCLESIHSNEKRELADDEGLPATEAIPATRPARPYAAVDQDSIEMENLLDGGSSPAPKATAASRL</sequence>
<proteinExistence type="predicted"/>
<keyword evidence="2" id="KW-0472">Membrane</keyword>
<protein>
    <submittedName>
        <fullName evidence="3">Uu.00g048060.m01.CDS01</fullName>
    </submittedName>
</protein>
<evidence type="ECO:0000256" key="2">
    <source>
        <dbReference type="SAM" id="Phobius"/>
    </source>
</evidence>
<feature type="region of interest" description="Disordered" evidence="1">
    <location>
        <begin position="492"/>
        <end position="511"/>
    </location>
</feature>
<reference evidence="3" key="1">
    <citation type="submission" date="2023-10" db="EMBL/GenBank/DDBJ databases">
        <authorList>
            <person name="Hackl T."/>
        </authorList>
    </citation>
    <scope>NUCLEOTIDE SEQUENCE</scope>
</reference>
<evidence type="ECO:0000256" key="1">
    <source>
        <dbReference type="SAM" id="MobiDB-lite"/>
    </source>
</evidence>
<feature type="transmembrane region" description="Helical" evidence="2">
    <location>
        <begin position="21"/>
        <end position="44"/>
    </location>
</feature>